<dbReference type="OrthoDB" id="3481971at2"/>
<evidence type="ECO:0000313" key="2">
    <source>
        <dbReference type="Proteomes" id="UP000294513"/>
    </source>
</evidence>
<gene>
    <name evidence="1" type="ORF">E1298_38390</name>
</gene>
<keyword evidence="2" id="KW-1185">Reference proteome</keyword>
<name>A0A4R5A8H4_9ACTN</name>
<evidence type="ECO:0000313" key="1">
    <source>
        <dbReference type="EMBL" id="TDD68528.1"/>
    </source>
</evidence>
<dbReference type="AlphaFoldDB" id="A0A4R5A8H4"/>
<proteinExistence type="predicted"/>
<dbReference type="RefSeq" id="WP_131902288.1">
    <property type="nucleotide sequence ID" value="NZ_SMKU01000338.1"/>
</dbReference>
<sequence>MIYRLELSLRVLHQLAGLSAEVRDALAETFAEVVEDPHNPTTSDPTPTEGVRQATFDGVGIVEFQIWDDLLVVIALDLIWAG</sequence>
<organism evidence="1 2">
    <name type="scientific">Actinomadura rubrisoli</name>
    <dbReference type="NCBI Taxonomy" id="2530368"/>
    <lineage>
        <taxon>Bacteria</taxon>
        <taxon>Bacillati</taxon>
        <taxon>Actinomycetota</taxon>
        <taxon>Actinomycetes</taxon>
        <taxon>Streptosporangiales</taxon>
        <taxon>Thermomonosporaceae</taxon>
        <taxon>Actinomadura</taxon>
    </lineage>
</organism>
<accession>A0A4R5A8H4</accession>
<dbReference type="Proteomes" id="UP000294513">
    <property type="component" value="Unassembled WGS sequence"/>
</dbReference>
<dbReference type="EMBL" id="SMKU01000338">
    <property type="protein sequence ID" value="TDD68528.1"/>
    <property type="molecule type" value="Genomic_DNA"/>
</dbReference>
<comment type="caution">
    <text evidence="1">The sequence shown here is derived from an EMBL/GenBank/DDBJ whole genome shotgun (WGS) entry which is preliminary data.</text>
</comment>
<reference evidence="1 2" key="1">
    <citation type="submission" date="2019-03" db="EMBL/GenBank/DDBJ databases">
        <title>Draft genome sequences of novel Actinobacteria.</title>
        <authorList>
            <person name="Sahin N."/>
            <person name="Ay H."/>
            <person name="Saygin H."/>
        </authorList>
    </citation>
    <scope>NUCLEOTIDE SEQUENCE [LARGE SCALE GENOMIC DNA]</scope>
    <source>
        <strain evidence="1 2">H3C3</strain>
    </source>
</reference>
<protein>
    <submittedName>
        <fullName evidence="1">Uncharacterized protein</fullName>
    </submittedName>
</protein>